<organism evidence="2 3">
    <name type="scientific">Clonorchis sinensis</name>
    <name type="common">Chinese liver fluke</name>
    <dbReference type="NCBI Taxonomy" id="79923"/>
    <lineage>
        <taxon>Eukaryota</taxon>
        <taxon>Metazoa</taxon>
        <taxon>Spiralia</taxon>
        <taxon>Lophotrochozoa</taxon>
        <taxon>Platyhelminthes</taxon>
        <taxon>Trematoda</taxon>
        <taxon>Digenea</taxon>
        <taxon>Opisthorchiida</taxon>
        <taxon>Opisthorchiata</taxon>
        <taxon>Opisthorchiidae</taxon>
        <taxon>Clonorchis</taxon>
    </lineage>
</organism>
<dbReference type="Proteomes" id="UP000008909">
    <property type="component" value="Unassembled WGS sequence"/>
</dbReference>
<name>G7Y3W6_CLOSI</name>
<reference key="2">
    <citation type="submission" date="2011-10" db="EMBL/GenBank/DDBJ databases">
        <title>The genome and transcriptome sequence of Clonorchis sinensis provide insights into the carcinogenic liver fluke.</title>
        <authorList>
            <person name="Wang X."/>
            <person name="Huang Y."/>
            <person name="Chen W."/>
            <person name="Liu H."/>
            <person name="Guo L."/>
            <person name="Chen Y."/>
            <person name="Luo F."/>
            <person name="Zhou W."/>
            <person name="Sun J."/>
            <person name="Mao Q."/>
            <person name="Liang P."/>
            <person name="Zhou C."/>
            <person name="Tian Y."/>
            <person name="Men J."/>
            <person name="Lv X."/>
            <person name="Huang L."/>
            <person name="Zhou J."/>
            <person name="Hu Y."/>
            <person name="Li R."/>
            <person name="Zhang F."/>
            <person name="Lei H."/>
            <person name="Li X."/>
            <person name="Hu X."/>
            <person name="Liang C."/>
            <person name="Xu J."/>
            <person name="Wu Z."/>
            <person name="Yu X."/>
        </authorList>
    </citation>
    <scope>NUCLEOTIDE SEQUENCE</scope>
    <source>
        <strain>Henan</strain>
    </source>
</reference>
<accession>G7Y3W6</accession>
<keyword evidence="3" id="KW-1185">Reference proteome</keyword>
<reference evidence="2" key="1">
    <citation type="journal article" date="2011" name="Genome Biol.">
        <title>The draft genome of the carcinogenic human liver fluke Clonorchis sinensis.</title>
        <authorList>
            <person name="Wang X."/>
            <person name="Chen W."/>
            <person name="Huang Y."/>
            <person name="Sun J."/>
            <person name="Men J."/>
            <person name="Liu H."/>
            <person name="Luo F."/>
            <person name="Guo L."/>
            <person name="Lv X."/>
            <person name="Deng C."/>
            <person name="Zhou C."/>
            <person name="Fan Y."/>
            <person name="Li X."/>
            <person name="Huang L."/>
            <person name="Hu Y."/>
            <person name="Liang C."/>
            <person name="Hu X."/>
            <person name="Xu J."/>
            <person name="Yu X."/>
        </authorList>
    </citation>
    <scope>NUCLEOTIDE SEQUENCE [LARGE SCALE GENOMIC DNA]</scope>
    <source>
        <strain evidence="2">Henan</strain>
    </source>
</reference>
<evidence type="ECO:0000313" key="3">
    <source>
        <dbReference type="Proteomes" id="UP000008909"/>
    </source>
</evidence>
<sequence>MSSSRHLLPSRPSAVEVLNDSSSNVHLAIRNRYLNDFMEVSFLGFIRPPSNRNVYSEVVRKTHPTTEGYTLGHMVTDRTFECASLKPAGTRGYRKNQPKSGLTLVNFEFSTPQTLSFRYDPTDGGEVFGQRSSFLLTNILEKETVSDNWAESVMVTVFKKGTREERMQANRNCLRSRTEWFAFFLLRTNQQDFMTGKWCSAVILSSWRVGSTEWKSTRSSQHKYHNEDAPPSEVHESHKTDLESGGPYYRADIPLAAVRFACCFGQWQTCALVDAKNADD</sequence>
<protein>
    <submittedName>
        <fullName evidence="2">Uncharacterized protein</fullName>
    </submittedName>
</protein>
<evidence type="ECO:0000256" key="1">
    <source>
        <dbReference type="SAM" id="MobiDB-lite"/>
    </source>
</evidence>
<feature type="compositionally biased region" description="Basic and acidic residues" evidence="1">
    <location>
        <begin position="224"/>
        <end position="241"/>
    </location>
</feature>
<feature type="region of interest" description="Disordered" evidence="1">
    <location>
        <begin position="218"/>
        <end position="241"/>
    </location>
</feature>
<proteinExistence type="predicted"/>
<gene>
    <name evidence="2" type="ORF">CLF_100633</name>
</gene>
<evidence type="ECO:0000313" key="2">
    <source>
        <dbReference type="EMBL" id="GAA47652.1"/>
    </source>
</evidence>
<dbReference type="AlphaFoldDB" id="G7Y3W6"/>
<dbReference type="EMBL" id="DF142847">
    <property type="protein sequence ID" value="GAA47652.1"/>
    <property type="molecule type" value="Genomic_DNA"/>
</dbReference>